<dbReference type="EMBL" id="LAZR01055080">
    <property type="protein sequence ID" value="KKK77179.1"/>
    <property type="molecule type" value="Genomic_DNA"/>
</dbReference>
<sequence>MGHPLGVNVLEVLGADRVLTQAEVDDNNIFSFDPAAARNLDLPAEADCAGIVLFIHNEANAAEVITIRDDAAATICTPTQNESAIVFCDGVSWRGLVGVAS</sequence>
<comment type="caution">
    <text evidence="1">The sequence shown here is derived from an EMBL/GenBank/DDBJ whole genome shotgun (WGS) entry which is preliminary data.</text>
</comment>
<protein>
    <submittedName>
        <fullName evidence="1">Uncharacterized protein</fullName>
    </submittedName>
</protein>
<organism evidence="1">
    <name type="scientific">marine sediment metagenome</name>
    <dbReference type="NCBI Taxonomy" id="412755"/>
    <lineage>
        <taxon>unclassified sequences</taxon>
        <taxon>metagenomes</taxon>
        <taxon>ecological metagenomes</taxon>
    </lineage>
</organism>
<accession>A0A0F9AF96</accession>
<dbReference type="AlphaFoldDB" id="A0A0F9AF96"/>
<gene>
    <name evidence="1" type="ORF">LCGC14_2856200</name>
</gene>
<reference evidence="1" key="1">
    <citation type="journal article" date="2015" name="Nature">
        <title>Complex archaea that bridge the gap between prokaryotes and eukaryotes.</title>
        <authorList>
            <person name="Spang A."/>
            <person name="Saw J.H."/>
            <person name="Jorgensen S.L."/>
            <person name="Zaremba-Niedzwiedzka K."/>
            <person name="Martijn J."/>
            <person name="Lind A.E."/>
            <person name="van Eijk R."/>
            <person name="Schleper C."/>
            <person name="Guy L."/>
            <person name="Ettema T.J."/>
        </authorList>
    </citation>
    <scope>NUCLEOTIDE SEQUENCE</scope>
</reference>
<name>A0A0F9AF96_9ZZZZ</name>
<proteinExistence type="predicted"/>
<evidence type="ECO:0000313" key="1">
    <source>
        <dbReference type="EMBL" id="KKK77179.1"/>
    </source>
</evidence>